<accession>A0A0K2V705</accession>
<sequence length="28" mass="3247">MNTSETHIGEESCFRAAEVLDMNWIQHP</sequence>
<name>A0A0K2V705_LEPSM</name>
<dbReference type="EMBL" id="HACA01028365">
    <property type="protein sequence ID" value="CDW45726.1"/>
    <property type="molecule type" value="Transcribed_RNA"/>
</dbReference>
<dbReference type="AlphaFoldDB" id="A0A0K2V705"/>
<protein>
    <submittedName>
        <fullName evidence="1">Uncharacterized protein</fullName>
    </submittedName>
</protein>
<reference evidence="1" key="1">
    <citation type="submission" date="2014-05" db="EMBL/GenBank/DDBJ databases">
        <authorList>
            <person name="Chronopoulou M."/>
        </authorList>
    </citation>
    <scope>NUCLEOTIDE SEQUENCE</scope>
    <source>
        <tissue evidence="1">Whole organism</tissue>
    </source>
</reference>
<proteinExistence type="predicted"/>
<evidence type="ECO:0000313" key="1">
    <source>
        <dbReference type="EMBL" id="CDW45726.1"/>
    </source>
</evidence>
<organism evidence="1">
    <name type="scientific">Lepeophtheirus salmonis</name>
    <name type="common">Salmon louse</name>
    <name type="synonym">Caligus salmonis</name>
    <dbReference type="NCBI Taxonomy" id="72036"/>
    <lineage>
        <taxon>Eukaryota</taxon>
        <taxon>Metazoa</taxon>
        <taxon>Ecdysozoa</taxon>
        <taxon>Arthropoda</taxon>
        <taxon>Crustacea</taxon>
        <taxon>Multicrustacea</taxon>
        <taxon>Hexanauplia</taxon>
        <taxon>Copepoda</taxon>
        <taxon>Siphonostomatoida</taxon>
        <taxon>Caligidae</taxon>
        <taxon>Lepeophtheirus</taxon>
    </lineage>
</organism>